<proteinExistence type="predicted"/>
<evidence type="ECO:0000313" key="2">
    <source>
        <dbReference type="Proteomes" id="UP000314294"/>
    </source>
</evidence>
<name>A0A4Z2G045_9TELE</name>
<reference evidence="1 2" key="1">
    <citation type="submission" date="2019-03" db="EMBL/GenBank/DDBJ databases">
        <title>First draft genome of Liparis tanakae, snailfish: a comprehensive survey of snailfish specific genes.</title>
        <authorList>
            <person name="Kim W."/>
            <person name="Song I."/>
            <person name="Jeong J.-H."/>
            <person name="Kim D."/>
            <person name="Kim S."/>
            <person name="Ryu S."/>
            <person name="Song J.Y."/>
            <person name="Lee S.K."/>
        </authorList>
    </citation>
    <scope>NUCLEOTIDE SEQUENCE [LARGE SCALE GENOMIC DNA]</scope>
    <source>
        <tissue evidence="1">Muscle</tissue>
    </source>
</reference>
<accession>A0A4Z2G045</accession>
<comment type="caution">
    <text evidence="1">The sequence shown here is derived from an EMBL/GenBank/DDBJ whole genome shotgun (WGS) entry which is preliminary data.</text>
</comment>
<evidence type="ECO:0000313" key="1">
    <source>
        <dbReference type="EMBL" id="TNN45922.1"/>
    </source>
</evidence>
<dbReference type="Proteomes" id="UP000314294">
    <property type="component" value="Unassembled WGS sequence"/>
</dbReference>
<organism evidence="1 2">
    <name type="scientific">Liparis tanakae</name>
    <name type="common">Tanaka's snailfish</name>
    <dbReference type="NCBI Taxonomy" id="230148"/>
    <lineage>
        <taxon>Eukaryota</taxon>
        <taxon>Metazoa</taxon>
        <taxon>Chordata</taxon>
        <taxon>Craniata</taxon>
        <taxon>Vertebrata</taxon>
        <taxon>Euteleostomi</taxon>
        <taxon>Actinopterygii</taxon>
        <taxon>Neopterygii</taxon>
        <taxon>Teleostei</taxon>
        <taxon>Neoteleostei</taxon>
        <taxon>Acanthomorphata</taxon>
        <taxon>Eupercaria</taxon>
        <taxon>Perciformes</taxon>
        <taxon>Cottioidei</taxon>
        <taxon>Cottales</taxon>
        <taxon>Liparidae</taxon>
        <taxon>Liparis</taxon>
    </lineage>
</organism>
<gene>
    <name evidence="1" type="ORF">EYF80_043871</name>
</gene>
<keyword evidence="2" id="KW-1185">Reference proteome</keyword>
<dbReference type="AlphaFoldDB" id="A0A4Z2G045"/>
<dbReference type="EMBL" id="SRLO01000816">
    <property type="protein sequence ID" value="TNN45922.1"/>
    <property type="molecule type" value="Genomic_DNA"/>
</dbReference>
<protein>
    <submittedName>
        <fullName evidence="1">Uncharacterized protein</fullName>
    </submittedName>
</protein>
<sequence length="65" mass="7159">MPDTSCTGTQCSGRLLRELQPDHFDPGQPPIKSFRPHGVWTVLPVGKRNEQLLPCLIPQKHASAA</sequence>